<evidence type="ECO:0000256" key="6">
    <source>
        <dbReference type="ARBA" id="ARBA00023010"/>
    </source>
</evidence>
<dbReference type="RefSeq" id="WP_377470544.1">
    <property type="nucleotide sequence ID" value="NZ_JBHLWN010000048.1"/>
</dbReference>
<protein>
    <submittedName>
        <fullName evidence="10">Twin-arginine translocase TatA/TatE family subunit</fullName>
    </submittedName>
</protein>
<feature type="compositionally biased region" description="Low complexity" evidence="8">
    <location>
        <begin position="140"/>
        <end position="150"/>
    </location>
</feature>
<proteinExistence type="predicted"/>
<dbReference type="PANTHER" id="PTHR33162:SF1">
    <property type="entry name" value="SEC-INDEPENDENT PROTEIN TRANSLOCASE PROTEIN TATA, CHLOROPLASTIC"/>
    <property type="match status" value="1"/>
</dbReference>
<evidence type="ECO:0000256" key="2">
    <source>
        <dbReference type="ARBA" id="ARBA00022448"/>
    </source>
</evidence>
<keyword evidence="5 9" id="KW-1133">Transmembrane helix</keyword>
<dbReference type="PRINTS" id="PR01506">
    <property type="entry name" value="TATBPROTEIN"/>
</dbReference>
<feature type="transmembrane region" description="Helical" evidence="9">
    <location>
        <begin position="6"/>
        <end position="22"/>
    </location>
</feature>
<feature type="region of interest" description="Disordered" evidence="8">
    <location>
        <begin position="51"/>
        <end position="86"/>
    </location>
</feature>
<evidence type="ECO:0000313" key="10">
    <source>
        <dbReference type="EMBL" id="MFC0213255.1"/>
    </source>
</evidence>
<keyword evidence="4" id="KW-0653">Protein transport</keyword>
<evidence type="ECO:0000313" key="11">
    <source>
        <dbReference type="Proteomes" id="UP001589776"/>
    </source>
</evidence>
<name>A0ABV6DKU3_9BACL</name>
<gene>
    <name evidence="10" type="ORF">ACFFK0_12475</name>
</gene>
<keyword evidence="6" id="KW-0811">Translocation</keyword>
<dbReference type="Gene3D" id="1.20.5.3310">
    <property type="match status" value="1"/>
</dbReference>
<feature type="compositionally biased region" description="Polar residues" evidence="8">
    <location>
        <begin position="128"/>
        <end position="139"/>
    </location>
</feature>
<dbReference type="PANTHER" id="PTHR33162">
    <property type="entry name" value="SEC-INDEPENDENT PROTEIN TRANSLOCASE PROTEIN TATA, CHLOROPLASTIC"/>
    <property type="match status" value="1"/>
</dbReference>
<evidence type="ECO:0000256" key="9">
    <source>
        <dbReference type="SAM" id="Phobius"/>
    </source>
</evidence>
<accession>A0ABV6DKU3</accession>
<dbReference type="InterPro" id="IPR003369">
    <property type="entry name" value="TatA/B/E"/>
</dbReference>
<evidence type="ECO:0000256" key="3">
    <source>
        <dbReference type="ARBA" id="ARBA00022692"/>
    </source>
</evidence>
<sequence>MLGNIGISEFVLIALAALLLFGPERMPEVGRKVGRFVREARTMAGTFMVELTRDPEQRRADNAAARKPAPTTAPADMAAAQPEAEHDAGLFGADFLAELNSAAHDTGGASLSSERASVAASLRAEASSVLTPLSERTPTASSSEHSAAASPTGLSSSDDPSEHGEAAASPPERTRRRPADPRRLPE</sequence>
<keyword evidence="7 9" id="KW-0472">Membrane</keyword>
<feature type="compositionally biased region" description="Basic and acidic residues" evidence="8">
    <location>
        <begin position="177"/>
        <end position="186"/>
    </location>
</feature>
<keyword evidence="3 9" id="KW-0812">Transmembrane</keyword>
<dbReference type="Pfam" id="PF02416">
    <property type="entry name" value="TatA_B_E"/>
    <property type="match status" value="1"/>
</dbReference>
<evidence type="ECO:0000256" key="4">
    <source>
        <dbReference type="ARBA" id="ARBA00022927"/>
    </source>
</evidence>
<evidence type="ECO:0000256" key="8">
    <source>
        <dbReference type="SAM" id="MobiDB-lite"/>
    </source>
</evidence>
<keyword evidence="2" id="KW-0813">Transport</keyword>
<dbReference type="Proteomes" id="UP001589776">
    <property type="component" value="Unassembled WGS sequence"/>
</dbReference>
<evidence type="ECO:0000256" key="5">
    <source>
        <dbReference type="ARBA" id="ARBA00022989"/>
    </source>
</evidence>
<evidence type="ECO:0000256" key="1">
    <source>
        <dbReference type="ARBA" id="ARBA00004167"/>
    </source>
</evidence>
<comment type="caution">
    <text evidence="10">The sequence shown here is derived from an EMBL/GenBank/DDBJ whole genome shotgun (WGS) entry which is preliminary data.</text>
</comment>
<reference evidence="10 11" key="1">
    <citation type="submission" date="2024-09" db="EMBL/GenBank/DDBJ databases">
        <authorList>
            <person name="Sun Q."/>
            <person name="Mori K."/>
        </authorList>
    </citation>
    <scope>NUCLEOTIDE SEQUENCE [LARGE SCALE GENOMIC DNA]</scope>
    <source>
        <strain evidence="10 11">CCM 7759</strain>
    </source>
</reference>
<dbReference type="EMBL" id="JBHLWN010000048">
    <property type="protein sequence ID" value="MFC0213255.1"/>
    <property type="molecule type" value="Genomic_DNA"/>
</dbReference>
<feature type="region of interest" description="Disordered" evidence="8">
    <location>
        <begin position="125"/>
        <end position="186"/>
    </location>
</feature>
<organism evidence="10 11">
    <name type="scientific">Paenibacillus chartarius</name>
    <dbReference type="NCBI Taxonomy" id="747481"/>
    <lineage>
        <taxon>Bacteria</taxon>
        <taxon>Bacillati</taxon>
        <taxon>Bacillota</taxon>
        <taxon>Bacilli</taxon>
        <taxon>Bacillales</taxon>
        <taxon>Paenibacillaceae</taxon>
        <taxon>Paenibacillus</taxon>
    </lineage>
</organism>
<keyword evidence="11" id="KW-1185">Reference proteome</keyword>
<feature type="compositionally biased region" description="Basic and acidic residues" evidence="8">
    <location>
        <begin position="51"/>
        <end position="61"/>
    </location>
</feature>
<comment type="subcellular location">
    <subcellularLocation>
        <location evidence="1">Membrane</location>
        <topology evidence="1">Single-pass membrane protein</topology>
    </subcellularLocation>
</comment>
<evidence type="ECO:0000256" key="7">
    <source>
        <dbReference type="ARBA" id="ARBA00023136"/>
    </source>
</evidence>
<feature type="compositionally biased region" description="Low complexity" evidence="8">
    <location>
        <begin position="63"/>
        <end position="82"/>
    </location>
</feature>